<comment type="caution">
    <text evidence="7">The sequence shown here is derived from an EMBL/GenBank/DDBJ whole genome shotgun (WGS) entry which is preliminary data.</text>
</comment>
<feature type="transmembrane region" description="Helical" evidence="5">
    <location>
        <begin position="336"/>
        <end position="356"/>
    </location>
</feature>
<dbReference type="PANTHER" id="PTHR37422">
    <property type="entry name" value="TEICHURONIC ACID BIOSYNTHESIS PROTEIN TUAE"/>
    <property type="match status" value="1"/>
</dbReference>
<evidence type="ECO:0000256" key="3">
    <source>
        <dbReference type="ARBA" id="ARBA00022989"/>
    </source>
</evidence>
<protein>
    <submittedName>
        <fullName evidence="7">Polymerase</fullName>
    </submittedName>
</protein>
<feature type="transmembrane region" description="Helical" evidence="5">
    <location>
        <begin position="134"/>
        <end position="154"/>
    </location>
</feature>
<name>A0A1V4BR69_MICAE</name>
<feature type="transmembrane region" description="Helical" evidence="5">
    <location>
        <begin position="174"/>
        <end position="190"/>
    </location>
</feature>
<feature type="transmembrane region" description="Helical" evidence="5">
    <location>
        <begin position="12"/>
        <end position="30"/>
    </location>
</feature>
<keyword evidence="3 5" id="KW-1133">Transmembrane helix</keyword>
<keyword evidence="4 5" id="KW-0472">Membrane</keyword>
<comment type="subcellular location">
    <subcellularLocation>
        <location evidence="1">Membrane</location>
        <topology evidence="1">Multi-pass membrane protein</topology>
    </subcellularLocation>
</comment>
<accession>A0A1V4BR69</accession>
<evidence type="ECO:0000256" key="4">
    <source>
        <dbReference type="ARBA" id="ARBA00023136"/>
    </source>
</evidence>
<proteinExistence type="predicted"/>
<feature type="transmembrane region" description="Helical" evidence="5">
    <location>
        <begin position="82"/>
        <end position="99"/>
    </location>
</feature>
<feature type="transmembrane region" description="Helical" evidence="5">
    <location>
        <begin position="50"/>
        <end position="70"/>
    </location>
</feature>
<evidence type="ECO:0000256" key="1">
    <source>
        <dbReference type="ARBA" id="ARBA00004141"/>
    </source>
</evidence>
<dbReference type="GO" id="GO:0016020">
    <property type="term" value="C:membrane"/>
    <property type="evidence" value="ECO:0007669"/>
    <property type="project" value="UniProtKB-SubCell"/>
</dbReference>
<evidence type="ECO:0000256" key="2">
    <source>
        <dbReference type="ARBA" id="ARBA00022692"/>
    </source>
</evidence>
<keyword evidence="2 5" id="KW-0812">Transmembrane</keyword>
<feature type="transmembrane region" description="Helical" evidence="5">
    <location>
        <begin position="197"/>
        <end position="213"/>
    </location>
</feature>
<dbReference type="EMBL" id="MVGR01000004">
    <property type="protein sequence ID" value="OPF16862.1"/>
    <property type="molecule type" value="Genomic_DNA"/>
</dbReference>
<dbReference type="Pfam" id="PF04932">
    <property type="entry name" value="Wzy_C"/>
    <property type="match status" value="1"/>
</dbReference>
<gene>
    <name evidence="7" type="ORF">B1L04_12075</name>
</gene>
<dbReference type="InterPro" id="IPR051533">
    <property type="entry name" value="WaaL-like"/>
</dbReference>
<dbReference type="Proteomes" id="UP000189835">
    <property type="component" value="Unassembled WGS sequence"/>
</dbReference>
<feature type="transmembrane region" description="Helical" evidence="5">
    <location>
        <begin position="105"/>
        <end position="122"/>
    </location>
</feature>
<evidence type="ECO:0000313" key="8">
    <source>
        <dbReference type="Proteomes" id="UP000189835"/>
    </source>
</evidence>
<evidence type="ECO:0000259" key="6">
    <source>
        <dbReference type="Pfam" id="PF04932"/>
    </source>
</evidence>
<sequence length="428" mass="49002">MIRIPPLLEKFMTIFSLIFYTRLFSFESLFVHSEGELAVSSPDYTPLDPLLSLMQHGIAFVVLVLMALRWQHTIGFFRRNPFLWLLIILVLISANWSNFPEITQRRSFAFLETCLFALYFASRYAIKEQLRLTAYALGITAIISFFFSLAFPSSALESGVHAGSWRGPFLHKNLFARLMTLICLVNLLVTPVNRREGYLFLAFCCLSFGMIGLSTSKSALFIGIILFILMQIYQTISWQDYIRIPLWLTGLLLAGSLFLWIGMNLEDIITASGRDLTLSGRTIIWSAVLDKIQERPWLGYGYVGFWYGLKGPSSYVQKAYGTTYIPPHSHNGFLELAIAFGLVGTILFIMSFLLVIRRTIISAIYQSHHEGLWPLMYLSFLILYNQTESTLLEHNSIFWLLYMSLALSPFLPQHNAQLNYEQNSVFSQ</sequence>
<dbReference type="AlphaFoldDB" id="A0A1V4BR69"/>
<dbReference type="InterPro" id="IPR007016">
    <property type="entry name" value="O-antigen_ligase-rel_domated"/>
</dbReference>
<evidence type="ECO:0000313" key="7">
    <source>
        <dbReference type="EMBL" id="OPF16862.1"/>
    </source>
</evidence>
<organism evidence="7 8">
    <name type="scientific">Microcystis aeruginosa KW</name>
    <dbReference type="NCBI Taxonomy" id="1960155"/>
    <lineage>
        <taxon>Bacteria</taxon>
        <taxon>Bacillati</taxon>
        <taxon>Cyanobacteriota</taxon>
        <taxon>Cyanophyceae</taxon>
        <taxon>Oscillatoriophycideae</taxon>
        <taxon>Chroococcales</taxon>
        <taxon>Microcystaceae</taxon>
        <taxon>Microcystis</taxon>
    </lineage>
</organism>
<reference evidence="7 8" key="1">
    <citation type="submission" date="2017-02" db="EMBL/GenBank/DDBJ databases">
        <title>Genome sequence of Microcystis aeruginosa KW.</title>
        <authorList>
            <person name="Oh H.-M."/>
            <person name="Ahn C.-Y."/>
            <person name="Jeong H."/>
            <person name="Srivastava A."/>
            <person name="Lee H.-G."/>
            <person name="Kang S.-R."/>
        </authorList>
    </citation>
    <scope>NUCLEOTIDE SEQUENCE [LARGE SCALE GENOMIC DNA]</scope>
    <source>
        <strain evidence="7 8">KW</strain>
    </source>
</reference>
<evidence type="ECO:0000256" key="5">
    <source>
        <dbReference type="SAM" id="Phobius"/>
    </source>
</evidence>
<feature type="transmembrane region" description="Helical" evidence="5">
    <location>
        <begin position="244"/>
        <end position="263"/>
    </location>
</feature>
<feature type="transmembrane region" description="Helical" evidence="5">
    <location>
        <begin position="219"/>
        <end position="237"/>
    </location>
</feature>
<feature type="domain" description="O-antigen ligase-related" evidence="6">
    <location>
        <begin position="204"/>
        <end position="349"/>
    </location>
</feature>
<dbReference type="PANTHER" id="PTHR37422:SF17">
    <property type="entry name" value="O-ANTIGEN LIGASE"/>
    <property type="match status" value="1"/>
</dbReference>